<dbReference type="Gene3D" id="3.40.50.150">
    <property type="entry name" value="Vaccinia Virus protein VP39"/>
    <property type="match status" value="1"/>
</dbReference>
<dbReference type="AlphaFoldDB" id="X1HWS3"/>
<accession>X1HWS3</accession>
<dbReference type="GO" id="GO:0031167">
    <property type="term" value="P:rRNA methylation"/>
    <property type="evidence" value="ECO:0007669"/>
    <property type="project" value="InterPro"/>
</dbReference>
<dbReference type="SUPFAM" id="SSF53335">
    <property type="entry name" value="S-adenosyl-L-methionine-dependent methyltransferases"/>
    <property type="match status" value="1"/>
</dbReference>
<evidence type="ECO:0000256" key="1">
    <source>
        <dbReference type="ARBA" id="ARBA00022603"/>
    </source>
</evidence>
<name>X1HWS3_9ZZZZ</name>
<dbReference type="InterPro" id="IPR029063">
    <property type="entry name" value="SAM-dependent_MTases_sf"/>
</dbReference>
<dbReference type="GO" id="GO:0003676">
    <property type="term" value="F:nucleic acid binding"/>
    <property type="evidence" value="ECO:0007669"/>
    <property type="project" value="InterPro"/>
</dbReference>
<evidence type="ECO:0000256" key="3">
    <source>
        <dbReference type="SAM" id="MobiDB-lite"/>
    </source>
</evidence>
<reference evidence="4" key="1">
    <citation type="journal article" date="2014" name="Front. Microbiol.">
        <title>High frequency of phylogenetically diverse reductive dehalogenase-homologous genes in deep subseafloor sedimentary metagenomes.</title>
        <authorList>
            <person name="Kawai M."/>
            <person name="Futagami T."/>
            <person name="Toyoda A."/>
            <person name="Takaki Y."/>
            <person name="Nishi S."/>
            <person name="Hori S."/>
            <person name="Arai W."/>
            <person name="Tsubouchi T."/>
            <person name="Morono Y."/>
            <person name="Uchiyama I."/>
            <person name="Ito T."/>
            <person name="Fujiyama A."/>
            <person name="Inagaki F."/>
            <person name="Takami H."/>
        </authorList>
    </citation>
    <scope>NUCLEOTIDE SEQUENCE</scope>
    <source>
        <strain evidence="4">Expedition CK06-06</strain>
    </source>
</reference>
<evidence type="ECO:0008006" key="5">
    <source>
        <dbReference type="Google" id="ProtNLM"/>
    </source>
</evidence>
<proteinExistence type="predicted"/>
<feature type="compositionally biased region" description="Basic residues" evidence="3">
    <location>
        <begin position="11"/>
        <end position="20"/>
    </location>
</feature>
<dbReference type="InterPro" id="IPR004398">
    <property type="entry name" value="RNA_MeTrfase_RsmD"/>
</dbReference>
<evidence type="ECO:0000256" key="2">
    <source>
        <dbReference type="ARBA" id="ARBA00022679"/>
    </source>
</evidence>
<dbReference type="InterPro" id="IPR002052">
    <property type="entry name" value="DNA_methylase_N6_adenine_CS"/>
</dbReference>
<dbReference type="EMBL" id="BARU01031449">
    <property type="protein sequence ID" value="GAH74596.1"/>
    <property type="molecule type" value="Genomic_DNA"/>
</dbReference>
<dbReference type="PANTHER" id="PTHR43542:SF1">
    <property type="entry name" value="METHYLTRANSFERASE"/>
    <property type="match status" value="1"/>
</dbReference>
<comment type="caution">
    <text evidence="4">The sequence shown here is derived from an EMBL/GenBank/DDBJ whole genome shotgun (WGS) entry which is preliminary data.</text>
</comment>
<evidence type="ECO:0000313" key="4">
    <source>
        <dbReference type="EMBL" id="GAH74596.1"/>
    </source>
</evidence>
<dbReference type="CDD" id="cd02440">
    <property type="entry name" value="AdoMet_MTases"/>
    <property type="match status" value="1"/>
</dbReference>
<organism evidence="4">
    <name type="scientific">marine sediment metagenome</name>
    <dbReference type="NCBI Taxonomy" id="412755"/>
    <lineage>
        <taxon>unclassified sequences</taxon>
        <taxon>metagenomes</taxon>
        <taxon>ecological metagenomes</taxon>
    </lineage>
</organism>
<feature type="region of interest" description="Disordered" evidence="3">
    <location>
        <begin position="1"/>
        <end position="20"/>
    </location>
</feature>
<keyword evidence="2" id="KW-0808">Transferase</keyword>
<dbReference type="PANTHER" id="PTHR43542">
    <property type="entry name" value="METHYLTRANSFERASE"/>
    <property type="match status" value="1"/>
</dbReference>
<protein>
    <recommendedName>
        <fullName evidence="5">16S rRNA (Guanine(966)-N(2))-methyltransferase RsmD</fullName>
    </recommendedName>
</protein>
<keyword evidence="1" id="KW-0489">Methyltransferase</keyword>
<dbReference type="Pfam" id="PF03602">
    <property type="entry name" value="Cons_hypoth95"/>
    <property type="match status" value="1"/>
</dbReference>
<sequence length="194" mass="21457">MRILGGAYKGRTIHSPRGRRKVRPMTGLVRKSMFDILAGRVEGAVVADLYCGTGTLGLEALSRGAGRCFFADRDRGALALLQRSIHELGLEDRCILWRGDLTVRLAGWLGRMDGTIDLAFVDPPYADARKWSWDRVARTMFAPLGAHLADDGLVVLRLPGKTDPPRRLGPLANVRAKQYGDMTLVFLQRRAEGE</sequence>
<dbReference type="PROSITE" id="PS00092">
    <property type="entry name" value="N6_MTASE"/>
    <property type="match status" value="1"/>
</dbReference>
<gene>
    <name evidence="4" type="ORF">S03H2_49736</name>
</gene>
<dbReference type="PIRSF" id="PIRSF004553">
    <property type="entry name" value="CHP00095"/>
    <property type="match status" value="1"/>
</dbReference>
<dbReference type="GO" id="GO:0008168">
    <property type="term" value="F:methyltransferase activity"/>
    <property type="evidence" value="ECO:0007669"/>
    <property type="project" value="UniProtKB-KW"/>
</dbReference>